<feature type="domain" description="Exostosin GT47" evidence="6">
    <location>
        <begin position="13"/>
        <end position="134"/>
    </location>
</feature>
<evidence type="ECO:0000256" key="2">
    <source>
        <dbReference type="ARBA" id="ARBA00010271"/>
    </source>
</evidence>
<sequence length="188" mass="21837">MSEINVPFNNIPSVSRGKSPYERSILAFFSGKIRGLIRIKLFQHWGNKEDNDIQVHPHLPKGQNYTEFVSQSKYCLCPSGFEVASSRLTDAIYGGCVPVIIKDQYVLPYSDVLDWSQFSVQVPVDKIPDLKRILLEIPFQKYIEMQKRVLEVQQHFRLNLPAKKFDVFHMILHSVWLRRLNVQLTGFS</sequence>
<dbReference type="STRING" id="35608.A0A2U1P8N7"/>
<dbReference type="InterPro" id="IPR004263">
    <property type="entry name" value="Exostosin"/>
</dbReference>
<dbReference type="EMBL" id="PKPP01001510">
    <property type="protein sequence ID" value="PWA82097.1"/>
    <property type="molecule type" value="Genomic_DNA"/>
</dbReference>
<evidence type="ECO:0000256" key="3">
    <source>
        <dbReference type="ARBA" id="ARBA00022676"/>
    </source>
</evidence>
<dbReference type="Proteomes" id="UP000245207">
    <property type="component" value="Unassembled WGS sequence"/>
</dbReference>
<proteinExistence type="inferred from homology"/>
<name>A0A2U1P8N7_ARTAN</name>
<dbReference type="GO" id="GO:0016757">
    <property type="term" value="F:glycosyltransferase activity"/>
    <property type="evidence" value="ECO:0007669"/>
    <property type="project" value="UniProtKB-KW"/>
</dbReference>
<keyword evidence="8" id="KW-1185">Reference proteome</keyword>
<dbReference type="OrthoDB" id="1924787at2759"/>
<keyword evidence="3" id="KW-0328">Glycosyltransferase</keyword>
<evidence type="ECO:0000313" key="8">
    <source>
        <dbReference type="Proteomes" id="UP000245207"/>
    </source>
</evidence>
<organism evidence="7 8">
    <name type="scientific">Artemisia annua</name>
    <name type="common">Sweet wormwood</name>
    <dbReference type="NCBI Taxonomy" id="35608"/>
    <lineage>
        <taxon>Eukaryota</taxon>
        <taxon>Viridiplantae</taxon>
        <taxon>Streptophyta</taxon>
        <taxon>Embryophyta</taxon>
        <taxon>Tracheophyta</taxon>
        <taxon>Spermatophyta</taxon>
        <taxon>Magnoliopsida</taxon>
        <taxon>eudicotyledons</taxon>
        <taxon>Gunneridae</taxon>
        <taxon>Pentapetalae</taxon>
        <taxon>asterids</taxon>
        <taxon>campanulids</taxon>
        <taxon>Asterales</taxon>
        <taxon>Asteraceae</taxon>
        <taxon>Asteroideae</taxon>
        <taxon>Anthemideae</taxon>
        <taxon>Artemisiinae</taxon>
        <taxon>Artemisia</taxon>
    </lineage>
</organism>
<keyword evidence="4" id="KW-0812">Transmembrane</keyword>
<dbReference type="InterPro" id="IPR040911">
    <property type="entry name" value="Exostosin_GT47"/>
</dbReference>
<reference evidence="7 8" key="1">
    <citation type="journal article" date="2018" name="Mol. Plant">
        <title>The genome of Artemisia annua provides insight into the evolution of Asteraceae family and artemisinin biosynthesis.</title>
        <authorList>
            <person name="Shen Q."/>
            <person name="Zhang L."/>
            <person name="Liao Z."/>
            <person name="Wang S."/>
            <person name="Yan T."/>
            <person name="Shi P."/>
            <person name="Liu M."/>
            <person name="Fu X."/>
            <person name="Pan Q."/>
            <person name="Wang Y."/>
            <person name="Lv Z."/>
            <person name="Lu X."/>
            <person name="Zhang F."/>
            <person name="Jiang W."/>
            <person name="Ma Y."/>
            <person name="Chen M."/>
            <person name="Hao X."/>
            <person name="Li L."/>
            <person name="Tang Y."/>
            <person name="Lv G."/>
            <person name="Zhou Y."/>
            <person name="Sun X."/>
            <person name="Brodelius P.E."/>
            <person name="Rose J.K.C."/>
            <person name="Tang K."/>
        </authorList>
    </citation>
    <scope>NUCLEOTIDE SEQUENCE [LARGE SCALE GENOMIC DNA]</scope>
    <source>
        <strain evidence="8">cv. Huhao1</strain>
        <tissue evidence="7">Leaf</tissue>
    </source>
</reference>
<dbReference type="AlphaFoldDB" id="A0A2U1P8N7"/>
<dbReference type="Pfam" id="PF03016">
    <property type="entry name" value="Exostosin_GT47"/>
    <property type="match status" value="1"/>
</dbReference>
<accession>A0A2U1P8N7</accession>
<evidence type="ECO:0000256" key="1">
    <source>
        <dbReference type="ARBA" id="ARBA00004323"/>
    </source>
</evidence>
<evidence type="ECO:0000256" key="4">
    <source>
        <dbReference type="ARBA" id="ARBA00022968"/>
    </source>
</evidence>
<evidence type="ECO:0000313" key="7">
    <source>
        <dbReference type="EMBL" id="PWA82097.1"/>
    </source>
</evidence>
<comment type="similarity">
    <text evidence="2">Belongs to the glycosyltransferase 47 family.</text>
</comment>
<comment type="subcellular location">
    <subcellularLocation>
        <location evidence="1">Golgi apparatus membrane</location>
        <topology evidence="1">Single-pass type II membrane protein</topology>
    </subcellularLocation>
</comment>
<evidence type="ECO:0000256" key="5">
    <source>
        <dbReference type="ARBA" id="ARBA00023034"/>
    </source>
</evidence>
<dbReference type="GO" id="GO:0000139">
    <property type="term" value="C:Golgi membrane"/>
    <property type="evidence" value="ECO:0007669"/>
    <property type="project" value="UniProtKB-SubCell"/>
</dbReference>
<dbReference type="PANTHER" id="PTHR11062">
    <property type="entry name" value="EXOSTOSIN HEPARAN SULFATE GLYCOSYLTRANSFERASE -RELATED"/>
    <property type="match status" value="1"/>
</dbReference>
<gene>
    <name evidence="7" type="ORF">CTI12_AA167460</name>
</gene>
<keyword evidence="3" id="KW-0808">Transferase</keyword>
<dbReference type="PANTHER" id="PTHR11062:SF124">
    <property type="entry name" value="XYLOGALACTURONAN BETA-1,3-XYLOSYLTRANSFERASE"/>
    <property type="match status" value="1"/>
</dbReference>
<keyword evidence="4" id="KW-0735">Signal-anchor</keyword>
<protein>
    <submittedName>
        <fullName evidence="7">Exostosin-like protein</fullName>
    </submittedName>
</protein>
<comment type="caution">
    <text evidence="7">The sequence shown here is derived from an EMBL/GenBank/DDBJ whole genome shotgun (WGS) entry which is preliminary data.</text>
</comment>
<keyword evidence="5" id="KW-0333">Golgi apparatus</keyword>
<evidence type="ECO:0000259" key="6">
    <source>
        <dbReference type="Pfam" id="PF03016"/>
    </source>
</evidence>